<feature type="compositionally biased region" description="Basic and acidic residues" evidence="1">
    <location>
        <begin position="281"/>
        <end position="294"/>
    </location>
</feature>
<dbReference type="AlphaFoldDB" id="A0AAW1DSB0"/>
<feature type="compositionally biased region" description="Polar residues" evidence="1">
    <location>
        <begin position="212"/>
        <end position="222"/>
    </location>
</feature>
<name>A0AAW1DSB0_9HEMI</name>
<accession>A0AAW1DSB0</accession>
<evidence type="ECO:0000313" key="3">
    <source>
        <dbReference type="EMBL" id="KAK9512142.1"/>
    </source>
</evidence>
<dbReference type="Proteomes" id="UP001461498">
    <property type="component" value="Unassembled WGS sequence"/>
</dbReference>
<evidence type="ECO:0000313" key="4">
    <source>
        <dbReference type="Proteomes" id="UP001461498"/>
    </source>
</evidence>
<gene>
    <name evidence="3" type="ORF">O3M35_000630</name>
</gene>
<dbReference type="CDD" id="cd00063">
    <property type="entry name" value="FN3"/>
    <property type="match status" value="1"/>
</dbReference>
<feature type="region of interest" description="Disordered" evidence="1">
    <location>
        <begin position="234"/>
        <end position="409"/>
    </location>
</feature>
<feature type="compositionally biased region" description="Basic residues" evidence="1">
    <location>
        <begin position="250"/>
        <end position="270"/>
    </location>
</feature>
<evidence type="ECO:0000256" key="1">
    <source>
        <dbReference type="SAM" id="MobiDB-lite"/>
    </source>
</evidence>
<dbReference type="SMART" id="SM00060">
    <property type="entry name" value="FN3"/>
    <property type="match status" value="1"/>
</dbReference>
<dbReference type="EMBL" id="JAPXFL010000001">
    <property type="protein sequence ID" value="KAK9512142.1"/>
    <property type="molecule type" value="Genomic_DNA"/>
</dbReference>
<keyword evidence="4" id="KW-1185">Reference proteome</keyword>
<proteinExistence type="predicted"/>
<feature type="compositionally biased region" description="Low complexity" evidence="1">
    <location>
        <begin position="384"/>
        <end position="395"/>
    </location>
</feature>
<sequence>MSKERSIEVKQSYDNTLLRCLRVCMQPCSYIQSVWCKKSAELKCGDGRPKGPLKVKNITPTSVVLTWTPPDDDIPKAYEFEIQQHPNGKWVRLGKCPCGRNDTATVEGLNPNTCYNFKIRAVYPKRKSDPLQNTSPICTLKESQDGVGYFQLSKKKQAETSPASKGSCSSRPSGKQAKKETSRTSKDSRSSKASRPSRRQAKKEAQRACRTPSVTSKAEPSKINTRAISVSCTSSKLSVITKGSKDSKASKRSKSSCCKRRKKKRGKKKEPKPVCSTTSVKSKEEKPKVIEEPKPVCSTTSVKSKEEKPKVIEEPKPVCSTTSVKSKGSKGSKRSKGSKCSKCSKGSKGSKGSKDNKGSAGERNKGGDTLVYSTTYITQGTQADVRSASVSSNESADSKGSNASKHSAEKICLLEDEPVRVSSNDSADIKGINASKHSAEKICLIEDGPVRVSSNESADSKGSNASETSAEKICVKDAASSKNGRSGRNC</sequence>
<dbReference type="PROSITE" id="PS50853">
    <property type="entry name" value="FN3"/>
    <property type="match status" value="1"/>
</dbReference>
<feature type="compositionally biased region" description="Polar residues" evidence="1">
    <location>
        <begin position="480"/>
        <end position="490"/>
    </location>
</feature>
<feature type="compositionally biased region" description="Polar residues" evidence="1">
    <location>
        <begin position="452"/>
        <end position="468"/>
    </location>
</feature>
<feature type="compositionally biased region" description="Basic and acidic residues" evidence="1">
    <location>
        <begin position="352"/>
        <end position="366"/>
    </location>
</feature>
<feature type="compositionally biased region" description="Basic and acidic residues" evidence="1">
    <location>
        <begin position="303"/>
        <end position="316"/>
    </location>
</feature>
<feature type="domain" description="Fibronectin type-III" evidence="2">
    <location>
        <begin position="49"/>
        <end position="142"/>
    </location>
</feature>
<reference evidence="3 4" key="1">
    <citation type="submission" date="2022-12" db="EMBL/GenBank/DDBJ databases">
        <title>Chromosome-level genome assembly of true bugs.</title>
        <authorList>
            <person name="Ma L."/>
            <person name="Li H."/>
        </authorList>
    </citation>
    <scope>NUCLEOTIDE SEQUENCE [LARGE SCALE GENOMIC DNA]</scope>
    <source>
        <strain evidence="3">Lab_2022b</strain>
    </source>
</reference>
<feature type="region of interest" description="Disordered" evidence="1">
    <location>
        <begin position="451"/>
        <end position="490"/>
    </location>
</feature>
<dbReference type="SUPFAM" id="SSF49265">
    <property type="entry name" value="Fibronectin type III"/>
    <property type="match status" value="1"/>
</dbReference>
<feature type="region of interest" description="Disordered" evidence="1">
    <location>
        <begin position="154"/>
        <end position="222"/>
    </location>
</feature>
<feature type="compositionally biased region" description="Basic residues" evidence="1">
    <location>
        <begin position="327"/>
        <end position="339"/>
    </location>
</feature>
<feature type="compositionally biased region" description="Basic and acidic residues" evidence="1">
    <location>
        <begin position="177"/>
        <end position="190"/>
    </location>
</feature>
<feature type="compositionally biased region" description="Polar residues" evidence="1">
    <location>
        <begin position="371"/>
        <end position="382"/>
    </location>
</feature>
<comment type="caution">
    <text evidence="3">The sequence shown here is derived from an EMBL/GenBank/DDBJ whole genome shotgun (WGS) entry which is preliminary data.</text>
</comment>
<dbReference type="InterPro" id="IPR013783">
    <property type="entry name" value="Ig-like_fold"/>
</dbReference>
<dbReference type="Gene3D" id="2.60.40.10">
    <property type="entry name" value="Immunoglobulins"/>
    <property type="match status" value="1"/>
</dbReference>
<evidence type="ECO:0000259" key="2">
    <source>
        <dbReference type="PROSITE" id="PS50853"/>
    </source>
</evidence>
<protein>
    <recommendedName>
        <fullName evidence="2">Fibronectin type-III domain-containing protein</fullName>
    </recommendedName>
</protein>
<dbReference type="Pfam" id="PF00041">
    <property type="entry name" value="fn3"/>
    <property type="match status" value="1"/>
</dbReference>
<dbReference type="InterPro" id="IPR036116">
    <property type="entry name" value="FN3_sf"/>
</dbReference>
<organism evidence="3 4">
    <name type="scientific">Rhynocoris fuscipes</name>
    <dbReference type="NCBI Taxonomy" id="488301"/>
    <lineage>
        <taxon>Eukaryota</taxon>
        <taxon>Metazoa</taxon>
        <taxon>Ecdysozoa</taxon>
        <taxon>Arthropoda</taxon>
        <taxon>Hexapoda</taxon>
        <taxon>Insecta</taxon>
        <taxon>Pterygota</taxon>
        <taxon>Neoptera</taxon>
        <taxon>Paraneoptera</taxon>
        <taxon>Hemiptera</taxon>
        <taxon>Heteroptera</taxon>
        <taxon>Panheteroptera</taxon>
        <taxon>Cimicomorpha</taxon>
        <taxon>Reduviidae</taxon>
        <taxon>Harpactorinae</taxon>
        <taxon>Harpactorini</taxon>
        <taxon>Rhynocoris</taxon>
    </lineage>
</organism>
<feature type="compositionally biased region" description="Polar residues" evidence="1">
    <location>
        <begin position="159"/>
        <end position="173"/>
    </location>
</feature>
<dbReference type="InterPro" id="IPR003961">
    <property type="entry name" value="FN3_dom"/>
</dbReference>